<proteinExistence type="inferred from homology"/>
<keyword evidence="9" id="KW-0862">Zinc</keyword>
<dbReference type="HAMAP" id="MF_00972">
    <property type="entry name" value="tRNA_aden_deaminase"/>
    <property type="match status" value="1"/>
</dbReference>
<comment type="similarity">
    <text evidence="2">Belongs to the cytidine and deoxycytidylate deaminase family. ADAT2 subfamily.</text>
</comment>
<sequence length="146" mass="15945">MELALEQAKKAEISGEVPVGAVFVDNEKVIATSGNEPIGLNDPTAHAEILALRKAADIKGNYRLGGSLYVTLEPCIMCMGALVHARVKHLIFGAYDQRAGAAGTIYDFSDSPHLNHKLEVLGGVLEKQCKIVLKDFFKDRRRIQNN</sequence>
<name>A0A381WMP2_9ZZZZ</name>
<evidence type="ECO:0000256" key="10">
    <source>
        <dbReference type="ARBA" id="ARBA00048045"/>
    </source>
</evidence>
<dbReference type="SUPFAM" id="SSF53927">
    <property type="entry name" value="Cytidine deaminase-like"/>
    <property type="match status" value="1"/>
</dbReference>
<dbReference type="GO" id="GO:0002100">
    <property type="term" value="P:tRNA wobble adenosine to inosine editing"/>
    <property type="evidence" value="ECO:0007669"/>
    <property type="project" value="InterPro"/>
</dbReference>
<evidence type="ECO:0000256" key="7">
    <source>
        <dbReference type="ARBA" id="ARBA00022723"/>
    </source>
</evidence>
<accession>A0A381WMP2</accession>
<dbReference type="AlphaFoldDB" id="A0A381WMP2"/>
<dbReference type="PANTHER" id="PTHR11079:SF202">
    <property type="entry name" value="TRNA-SPECIFIC ADENOSINE DEAMINASE"/>
    <property type="match status" value="1"/>
</dbReference>
<dbReference type="Gene3D" id="3.40.140.10">
    <property type="entry name" value="Cytidine Deaminase, domain 2"/>
    <property type="match status" value="1"/>
</dbReference>
<comment type="catalytic activity">
    <reaction evidence="10">
        <text>adenosine(34) in tRNA + H2O + H(+) = inosine(34) in tRNA + NH4(+)</text>
        <dbReference type="Rhea" id="RHEA:43168"/>
        <dbReference type="Rhea" id="RHEA-COMP:10373"/>
        <dbReference type="Rhea" id="RHEA-COMP:10374"/>
        <dbReference type="ChEBI" id="CHEBI:15377"/>
        <dbReference type="ChEBI" id="CHEBI:15378"/>
        <dbReference type="ChEBI" id="CHEBI:28938"/>
        <dbReference type="ChEBI" id="CHEBI:74411"/>
        <dbReference type="ChEBI" id="CHEBI:82852"/>
        <dbReference type="EC" id="3.5.4.33"/>
    </reaction>
</comment>
<reference evidence="12" key="1">
    <citation type="submission" date="2018-05" db="EMBL/GenBank/DDBJ databases">
        <authorList>
            <person name="Lanie J.A."/>
            <person name="Ng W.-L."/>
            <person name="Kazmierczak K.M."/>
            <person name="Andrzejewski T.M."/>
            <person name="Davidsen T.M."/>
            <person name="Wayne K.J."/>
            <person name="Tettelin H."/>
            <person name="Glass J.I."/>
            <person name="Rusch D."/>
            <person name="Podicherti R."/>
            <person name="Tsui H.-C.T."/>
            <person name="Winkler M.E."/>
        </authorList>
    </citation>
    <scope>NUCLEOTIDE SEQUENCE</scope>
</reference>
<evidence type="ECO:0000259" key="11">
    <source>
        <dbReference type="PROSITE" id="PS51747"/>
    </source>
</evidence>
<comment type="cofactor">
    <cofactor evidence="1">
        <name>Zn(2+)</name>
        <dbReference type="ChEBI" id="CHEBI:29105"/>
    </cofactor>
</comment>
<keyword evidence="7" id="KW-0479">Metal-binding</keyword>
<dbReference type="PROSITE" id="PS51747">
    <property type="entry name" value="CYT_DCMP_DEAMINASES_2"/>
    <property type="match status" value="1"/>
</dbReference>
<keyword evidence="6" id="KW-0819">tRNA processing</keyword>
<evidence type="ECO:0000256" key="6">
    <source>
        <dbReference type="ARBA" id="ARBA00022694"/>
    </source>
</evidence>
<dbReference type="EMBL" id="UINC01012211">
    <property type="protein sequence ID" value="SVA53448.1"/>
    <property type="molecule type" value="Genomic_DNA"/>
</dbReference>
<evidence type="ECO:0000256" key="8">
    <source>
        <dbReference type="ARBA" id="ARBA00022801"/>
    </source>
</evidence>
<dbReference type="GO" id="GO:0008270">
    <property type="term" value="F:zinc ion binding"/>
    <property type="evidence" value="ECO:0007669"/>
    <property type="project" value="InterPro"/>
</dbReference>
<dbReference type="EC" id="3.5.4.33" evidence="4"/>
<evidence type="ECO:0000256" key="5">
    <source>
        <dbReference type="ARBA" id="ARBA00019216"/>
    </source>
</evidence>
<dbReference type="GO" id="GO:0052717">
    <property type="term" value="F:tRNA-specific adenosine-34 deaminase activity"/>
    <property type="evidence" value="ECO:0007669"/>
    <property type="project" value="UniProtKB-EC"/>
</dbReference>
<feature type="domain" description="CMP/dCMP-type deaminase" evidence="11">
    <location>
        <begin position="1"/>
        <end position="121"/>
    </location>
</feature>
<dbReference type="InterPro" id="IPR028883">
    <property type="entry name" value="tRNA_aden_deaminase"/>
</dbReference>
<dbReference type="InterPro" id="IPR016193">
    <property type="entry name" value="Cytidine_deaminase-like"/>
</dbReference>
<organism evidence="12">
    <name type="scientific">marine metagenome</name>
    <dbReference type="NCBI Taxonomy" id="408172"/>
    <lineage>
        <taxon>unclassified sequences</taxon>
        <taxon>metagenomes</taxon>
        <taxon>ecological metagenomes</taxon>
    </lineage>
</organism>
<dbReference type="CDD" id="cd01285">
    <property type="entry name" value="nucleoside_deaminase"/>
    <property type="match status" value="1"/>
</dbReference>
<dbReference type="Pfam" id="PF00383">
    <property type="entry name" value="dCMP_cyt_deam_1"/>
    <property type="match status" value="1"/>
</dbReference>
<dbReference type="NCBIfam" id="NF008113">
    <property type="entry name" value="PRK10860.1"/>
    <property type="match status" value="1"/>
</dbReference>
<evidence type="ECO:0000256" key="2">
    <source>
        <dbReference type="ARBA" id="ARBA00010669"/>
    </source>
</evidence>
<keyword evidence="8" id="KW-0378">Hydrolase</keyword>
<evidence type="ECO:0000256" key="3">
    <source>
        <dbReference type="ARBA" id="ARBA00011738"/>
    </source>
</evidence>
<gene>
    <name evidence="12" type="ORF">METZ01_LOCUS106302</name>
</gene>
<dbReference type="PANTHER" id="PTHR11079">
    <property type="entry name" value="CYTOSINE DEAMINASE FAMILY MEMBER"/>
    <property type="match status" value="1"/>
</dbReference>
<protein>
    <recommendedName>
        <fullName evidence="5">tRNA-specific adenosine deaminase 2</fullName>
        <ecNumber evidence="4">3.5.4.33</ecNumber>
    </recommendedName>
</protein>
<dbReference type="InterPro" id="IPR016192">
    <property type="entry name" value="APOBEC/CMP_deaminase_Zn-bd"/>
</dbReference>
<evidence type="ECO:0000256" key="4">
    <source>
        <dbReference type="ARBA" id="ARBA00012740"/>
    </source>
</evidence>
<evidence type="ECO:0000256" key="1">
    <source>
        <dbReference type="ARBA" id="ARBA00001947"/>
    </source>
</evidence>
<evidence type="ECO:0000313" key="12">
    <source>
        <dbReference type="EMBL" id="SVA53448.1"/>
    </source>
</evidence>
<dbReference type="InterPro" id="IPR002125">
    <property type="entry name" value="CMP_dCMP_dom"/>
</dbReference>
<evidence type="ECO:0000256" key="9">
    <source>
        <dbReference type="ARBA" id="ARBA00022833"/>
    </source>
</evidence>
<comment type="subunit">
    <text evidence="3">Homodimer.</text>
</comment>
<dbReference type="PROSITE" id="PS00903">
    <property type="entry name" value="CYT_DCMP_DEAMINASES_1"/>
    <property type="match status" value="1"/>
</dbReference>